<name>A0A9X3E5N6_9HYPH</name>
<evidence type="ECO:0000313" key="4">
    <source>
        <dbReference type="Proteomes" id="UP001144805"/>
    </source>
</evidence>
<feature type="transmembrane region" description="Helical" evidence="1">
    <location>
        <begin position="170"/>
        <end position="188"/>
    </location>
</feature>
<keyword evidence="1" id="KW-0472">Membrane</keyword>
<accession>A0A9X3E5N6</accession>
<proteinExistence type="predicted"/>
<dbReference type="GO" id="GO:0016747">
    <property type="term" value="F:acyltransferase activity, transferring groups other than amino-acyl groups"/>
    <property type="evidence" value="ECO:0007669"/>
    <property type="project" value="InterPro"/>
</dbReference>
<feature type="domain" description="N-acetyltransferase" evidence="2">
    <location>
        <begin position="116"/>
        <end position="250"/>
    </location>
</feature>
<dbReference type="Gene3D" id="3.40.630.30">
    <property type="match status" value="1"/>
</dbReference>
<dbReference type="Proteomes" id="UP001144805">
    <property type="component" value="Unassembled WGS sequence"/>
</dbReference>
<dbReference type="PROSITE" id="PS51186">
    <property type="entry name" value="GNAT"/>
    <property type="match status" value="1"/>
</dbReference>
<dbReference type="EMBL" id="JAPKNK010000010">
    <property type="protein sequence ID" value="MCX5571583.1"/>
    <property type="molecule type" value="Genomic_DNA"/>
</dbReference>
<dbReference type="RefSeq" id="WP_266340537.1">
    <property type="nucleotide sequence ID" value="NZ_JAPKNK010000010.1"/>
</dbReference>
<evidence type="ECO:0000256" key="1">
    <source>
        <dbReference type="SAM" id="Phobius"/>
    </source>
</evidence>
<organism evidence="3 4">
    <name type="scientific">Kaistia nematophila</name>
    <dbReference type="NCBI Taxonomy" id="2994654"/>
    <lineage>
        <taxon>Bacteria</taxon>
        <taxon>Pseudomonadati</taxon>
        <taxon>Pseudomonadota</taxon>
        <taxon>Alphaproteobacteria</taxon>
        <taxon>Hyphomicrobiales</taxon>
        <taxon>Kaistiaceae</taxon>
        <taxon>Kaistia</taxon>
    </lineage>
</organism>
<keyword evidence="1" id="KW-1133">Transmembrane helix</keyword>
<dbReference type="InterPro" id="IPR016181">
    <property type="entry name" value="Acyl_CoA_acyltransferase"/>
</dbReference>
<evidence type="ECO:0000313" key="3">
    <source>
        <dbReference type="EMBL" id="MCX5571583.1"/>
    </source>
</evidence>
<protein>
    <submittedName>
        <fullName evidence="3">GNAT family N-acetyltransferase</fullName>
    </submittedName>
</protein>
<dbReference type="InterPro" id="IPR056935">
    <property type="entry name" value="Rv0428c-like_C"/>
</dbReference>
<reference evidence="3" key="1">
    <citation type="submission" date="2022-11" db="EMBL/GenBank/DDBJ databases">
        <title>Biodiversity and phylogenetic relationships of bacteria.</title>
        <authorList>
            <person name="Machado R.A.R."/>
            <person name="Bhat A."/>
            <person name="Loulou A."/>
            <person name="Kallel S."/>
        </authorList>
    </citation>
    <scope>NUCLEOTIDE SEQUENCE</scope>
    <source>
        <strain evidence="3">K-TC2</strain>
    </source>
</reference>
<gene>
    <name evidence="3" type="ORF">OSH07_20450</name>
</gene>
<evidence type="ECO:0000259" key="2">
    <source>
        <dbReference type="PROSITE" id="PS51186"/>
    </source>
</evidence>
<comment type="caution">
    <text evidence="3">The sequence shown here is derived from an EMBL/GenBank/DDBJ whole genome shotgun (WGS) entry which is preliminary data.</text>
</comment>
<keyword evidence="4" id="KW-1185">Reference proteome</keyword>
<keyword evidence="1" id="KW-0812">Transmembrane</keyword>
<dbReference type="AlphaFoldDB" id="A0A9X3E5N6"/>
<sequence>MATLPSILGIEAACLSAWPAVGNVHDGAWIWRFAHGYSKRSNSFQSLDPEDEDEAERRIAYLAALSTRHGIEPVFRVTPLAGARVLDALDRAGWTAFEESRVLAMDLHGAAFEPTGDIRYFNPMDPRWYRAQSVLSQASAKEVETLKILLGLIAPEARGIVCYAPDGTPAAAALAVNACGIGVFLNVVTDRMRRRQGYGASVMRAALGWTLENGATAAAIQVTSENAAAIALYEGLGFVEQYRYHYRRPA</sequence>
<dbReference type="SUPFAM" id="SSF55729">
    <property type="entry name" value="Acyl-CoA N-acyltransferases (Nat)"/>
    <property type="match status" value="1"/>
</dbReference>
<dbReference type="InterPro" id="IPR000182">
    <property type="entry name" value="GNAT_dom"/>
</dbReference>
<dbReference type="Pfam" id="PF24553">
    <property type="entry name" value="Rv0428c_C"/>
    <property type="match status" value="1"/>
</dbReference>